<evidence type="ECO:0000313" key="11">
    <source>
        <dbReference type="EMBL" id="BBE42989.1"/>
    </source>
</evidence>
<evidence type="ECO:0000313" key="12">
    <source>
        <dbReference type="Proteomes" id="UP000509448"/>
    </source>
</evidence>
<comment type="cofactor">
    <cofactor evidence="1">
        <name>Mn(2+)</name>
        <dbReference type="ChEBI" id="CHEBI:29035"/>
    </cofactor>
</comment>
<dbReference type="EMBL" id="AP018732">
    <property type="protein sequence ID" value="BBE42989.1"/>
    <property type="molecule type" value="Genomic_DNA"/>
</dbReference>
<gene>
    <name evidence="11" type="ORF">NAS2_1615</name>
</gene>
<dbReference type="GO" id="GO:0005737">
    <property type="term" value="C:cytoplasm"/>
    <property type="evidence" value="ECO:0007669"/>
    <property type="project" value="TreeGrafter"/>
</dbReference>
<evidence type="ECO:0000259" key="9">
    <source>
        <dbReference type="Pfam" id="PF01977"/>
    </source>
</evidence>
<dbReference type="AlphaFoldDB" id="A0A4P2VEJ2"/>
<dbReference type="Proteomes" id="UP000509448">
    <property type="component" value="Chromosome"/>
</dbReference>
<dbReference type="Gene3D" id="3.40.1670.10">
    <property type="entry name" value="UbiD C-terminal domain-like"/>
    <property type="match status" value="1"/>
</dbReference>
<dbReference type="Pfam" id="PF01977">
    <property type="entry name" value="UbiD"/>
    <property type="match status" value="1"/>
</dbReference>
<feature type="domain" description="3-octaprenyl-4-hydroxybenzoate carboxy-lyase-like C-terminal" evidence="10">
    <location>
        <begin position="310"/>
        <end position="433"/>
    </location>
</feature>
<dbReference type="SUPFAM" id="SSF50475">
    <property type="entry name" value="FMN-binding split barrel"/>
    <property type="match status" value="1"/>
</dbReference>
<evidence type="ECO:0000256" key="7">
    <source>
        <dbReference type="ARBA" id="ARBA00049754"/>
    </source>
</evidence>
<dbReference type="Pfam" id="PF20696">
    <property type="entry name" value="UbiD_C"/>
    <property type="match status" value="1"/>
</dbReference>
<sequence length="449" mass="49704">MHFIYMSKVGQRTIMCAATIVAVEPVRSLREHLLRLRRAGELAEHGRAKLGEVPSVVARSGKRAGIVDVEGYSIPFAFNTLSSGWHAAQALGVEEAEFRSRFLDAVANPRKPSSVGDLELRGPTDPDLEALPVPKYYEGDAGRYVTSSVVFAKSPDGEFANASMHRIRILDGRRGVIRMVENRHLHRLYTEASSAGMDLKIVVEIGANPLVELSAAYQAPFGSYEAWVANSLAGDTMNFAEVGGIEVPTGCEVLLEGRIRRDALDSDVMVDMLGLYDKPRMQPIVEFDRMYLSENPIFRGLLAGGAEHRFLMSFPVEVKLEQQLRNMIPGVRRVVLTEGGGRWLHAVIQLEKRMESDPRTAIIAAFTYDQSLKMVTVVDDDINPEDPEDVEFAIATRFQPDRDLIVLSGMRGSSLDPSSDQATLTTAKWGIDATAPMDSRDRFRRARIA</sequence>
<dbReference type="GO" id="GO:0016831">
    <property type="term" value="F:carboxy-lyase activity"/>
    <property type="evidence" value="ECO:0007669"/>
    <property type="project" value="InterPro"/>
</dbReference>
<name>A0A4P2VEJ2_9ARCH</name>
<reference evidence="11 12" key="1">
    <citation type="journal article" date="2019" name="ISME J.">
        <title>Isolation and characterization of a thermophilic sulfur- and iron-reducing thaumarchaeote from a terrestrial acidic hot spring.</title>
        <authorList>
            <person name="Kato S."/>
            <person name="Itoh T."/>
            <person name="Yuki M."/>
            <person name="Nagamori M."/>
            <person name="Ohnishi M."/>
            <person name="Uematsu K."/>
            <person name="Suzuki K."/>
            <person name="Takashina T."/>
            <person name="Ohkuma M."/>
        </authorList>
    </citation>
    <scope>NUCLEOTIDE SEQUENCE [LARGE SCALE GENOMIC DNA]</scope>
    <source>
        <strain evidence="11 12">NAS-02</strain>
    </source>
</reference>
<proteinExistence type="inferred from homology"/>
<evidence type="ECO:0000256" key="5">
    <source>
        <dbReference type="ARBA" id="ARBA00049583"/>
    </source>
</evidence>
<dbReference type="PANTHER" id="PTHR30108:SF21">
    <property type="entry name" value="4-HYDROXYBENZOATE DECARBOXYLASE"/>
    <property type="match status" value="1"/>
</dbReference>
<evidence type="ECO:0000256" key="4">
    <source>
        <dbReference type="ARBA" id="ARBA00049054"/>
    </source>
</evidence>
<protein>
    <recommendedName>
        <fullName evidence="7">Anhydromevalonate phosphate decarboxylase</fullName>
        <ecNumber evidence="6">4.1.1.126</ecNumber>
    </recommendedName>
</protein>
<dbReference type="PANTHER" id="PTHR30108">
    <property type="entry name" value="3-OCTAPRENYL-4-HYDROXYBENZOATE CARBOXY-LYASE-RELATED"/>
    <property type="match status" value="1"/>
</dbReference>
<comment type="cofactor">
    <cofactor evidence="8">
        <name>prenylated FMN</name>
        <dbReference type="ChEBI" id="CHEBI:87746"/>
    </cofactor>
</comment>
<evidence type="ECO:0000256" key="1">
    <source>
        <dbReference type="ARBA" id="ARBA00001936"/>
    </source>
</evidence>
<evidence type="ECO:0000259" key="10">
    <source>
        <dbReference type="Pfam" id="PF20696"/>
    </source>
</evidence>
<dbReference type="FunFam" id="3.40.1670.10:FF:000003">
    <property type="entry name" value="Phenolic acid decarboxylase"/>
    <property type="match status" value="1"/>
</dbReference>
<dbReference type="NCBIfam" id="TIGR00148">
    <property type="entry name" value="UbiD family decarboxylase"/>
    <property type="match status" value="1"/>
</dbReference>
<evidence type="ECO:0000256" key="2">
    <source>
        <dbReference type="ARBA" id="ARBA00005092"/>
    </source>
</evidence>
<dbReference type="KEGG" id="ccai:NAS2_1615"/>
<organism evidence="11 12">
    <name type="scientific">Conexivisphaera calida</name>
    <dbReference type="NCBI Taxonomy" id="1874277"/>
    <lineage>
        <taxon>Archaea</taxon>
        <taxon>Nitrososphaerota</taxon>
        <taxon>Conexivisphaeria</taxon>
        <taxon>Conexivisphaerales</taxon>
        <taxon>Conexivisphaeraceae</taxon>
        <taxon>Conexivisphaera</taxon>
    </lineage>
</organism>
<dbReference type="EC" id="4.1.1.126" evidence="6"/>
<dbReference type="SUPFAM" id="SSF143968">
    <property type="entry name" value="UbiD C-terminal domain-like"/>
    <property type="match status" value="1"/>
</dbReference>
<comment type="similarity">
    <text evidence="3">Belongs to the UbiD family.</text>
</comment>
<comment type="catalytic activity">
    <reaction evidence="4">
        <text>(2E)-3-methyl-5-phosphooxypent-2-enoate + H(+) = isopentenyl phosphate + CO2</text>
        <dbReference type="Rhea" id="RHEA:78971"/>
        <dbReference type="ChEBI" id="CHEBI:15378"/>
        <dbReference type="ChEBI" id="CHEBI:16526"/>
        <dbReference type="ChEBI" id="CHEBI:65078"/>
        <dbReference type="ChEBI" id="CHEBI:229665"/>
        <dbReference type="EC" id="4.1.1.126"/>
    </reaction>
    <physiologicalReaction direction="left-to-right" evidence="4">
        <dbReference type="Rhea" id="RHEA:78972"/>
    </physiologicalReaction>
</comment>
<accession>A0A4P2VEJ2</accession>
<evidence type="ECO:0000256" key="8">
    <source>
        <dbReference type="ARBA" id="ARBA00049936"/>
    </source>
</evidence>
<dbReference type="InterPro" id="IPR049381">
    <property type="entry name" value="UbiD-like_C"/>
</dbReference>
<evidence type="ECO:0000256" key="3">
    <source>
        <dbReference type="ARBA" id="ARBA00010021"/>
    </source>
</evidence>
<dbReference type="InterPro" id="IPR048304">
    <property type="entry name" value="UbiD_Rift_dom"/>
</dbReference>
<comment type="pathway">
    <text evidence="2">Isoprenoid biosynthesis; isopentenyl diphosphate biosynthesis via mevalonate pathway.</text>
</comment>
<dbReference type="InterPro" id="IPR002830">
    <property type="entry name" value="UbiD"/>
</dbReference>
<keyword evidence="12" id="KW-1185">Reference proteome</keyword>
<comment type="function">
    <text evidence="5">Catalyzes the conversion of trans-anhydromevalonate 5-phosphate (tAHMP) into isopentenyl phosphate. Involved in the archaeal mevalonate (MVA) pathway, which provides fundamental precursors for isoprenoid biosynthesis, such as isopentenyl diphosphate (IPP) and dimethylallyl diphosphate (DMAPP).</text>
</comment>
<feature type="domain" description="3-octaprenyl-4-hydroxybenzoate carboxy-lyase-like Rift-related" evidence="9">
    <location>
        <begin position="124"/>
        <end position="304"/>
    </location>
</feature>
<evidence type="ECO:0000256" key="6">
    <source>
        <dbReference type="ARBA" id="ARBA00049727"/>
    </source>
</evidence>